<keyword evidence="2" id="KW-0238">DNA-binding</keyword>
<dbReference type="Pfam" id="PF00392">
    <property type="entry name" value="GntR"/>
    <property type="match status" value="1"/>
</dbReference>
<dbReference type="InterPro" id="IPR036388">
    <property type="entry name" value="WH-like_DNA-bd_sf"/>
</dbReference>
<dbReference type="SMART" id="SM00895">
    <property type="entry name" value="FCD"/>
    <property type="match status" value="1"/>
</dbReference>
<protein>
    <submittedName>
        <fullName evidence="5">Transcriptional regulator, GntR family</fullName>
    </submittedName>
</protein>
<dbReference type="eggNOG" id="COG2186">
    <property type="taxonomic scope" value="Bacteria"/>
</dbReference>
<dbReference type="AlphaFoldDB" id="I0L2I1"/>
<dbReference type="PANTHER" id="PTHR43537:SF44">
    <property type="entry name" value="GNTR FAMILY REGULATORY PROTEIN"/>
    <property type="match status" value="1"/>
</dbReference>
<dbReference type="GO" id="GO:0003677">
    <property type="term" value="F:DNA binding"/>
    <property type="evidence" value="ECO:0007669"/>
    <property type="project" value="UniProtKB-KW"/>
</dbReference>
<evidence type="ECO:0000313" key="6">
    <source>
        <dbReference type="Proteomes" id="UP000003448"/>
    </source>
</evidence>
<dbReference type="PRINTS" id="PR00035">
    <property type="entry name" value="HTHGNTR"/>
</dbReference>
<feature type="domain" description="HTH gntR-type" evidence="4">
    <location>
        <begin position="48"/>
        <end position="116"/>
    </location>
</feature>
<evidence type="ECO:0000256" key="3">
    <source>
        <dbReference type="ARBA" id="ARBA00023163"/>
    </source>
</evidence>
<dbReference type="SUPFAM" id="SSF48008">
    <property type="entry name" value="GntR ligand-binding domain-like"/>
    <property type="match status" value="1"/>
</dbReference>
<keyword evidence="3" id="KW-0804">Transcription</keyword>
<dbReference type="PANTHER" id="PTHR43537">
    <property type="entry name" value="TRANSCRIPTIONAL REGULATOR, GNTR FAMILY"/>
    <property type="match status" value="1"/>
</dbReference>
<dbReference type="EMBL" id="CAIE01000022">
    <property type="protein sequence ID" value="CCH18028.1"/>
    <property type="molecule type" value="Genomic_DNA"/>
</dbReference>
<sequence length="282" mass="30891">MTSDVNGCPYTGADSWARSRGYAEVNVTTSNQSTVNGTAAPTWARRPTNLAQAITAELVTRIVQGVHPSGTPLPPEPVLCETFSVSRTVIREAVKILQEKGLVQVRQGSGTLVTSPSAWDMLDELVLAATIAVDDTLAILDDLVVTRRVLESDMANVAARLADQETIDRLRAQVDRMDELVDDHVTYHEHDRAFHDTVMQASGNRIARGVVRSLESQVVNTARYMGKTERALCVASNQGHRRIFERIAAHDPDGAAQAMFTHITEAWLVRRSGPGSPTRLQR</sequence>
<dbReference type="SMART" id="SM00345">
    <property type="entry name" value="HTH_GNTR"/>
    <property type="match status" value="1"/>
</dbReference>
<dbReference type="Pfam" id="PF07729">
    <property type="entry name" value="FCD"/>
    <property type="match status" value="1"/>
</dbReference>
<dbReference type="InterPro" id="IPR000524">
    <property type="entry name" value="Tscrpt_reg_HTH_GntR"/>
</dbReference>
<dbReference type="OrthoDB" id="4164516at2"/>
<dbReference type="Proteomes" id="UP000003448">
    <property type="component" value="Unassembled WGS sequence"/>
</dbReference>
<evidence type="ECO:0000313" key="5">
    <source>
        <dbReference type="EMBL" id="CCH18028.1"/>
    </source>
</evidence>
<dbReference type="InterPro" id="IPR011711">
    <property type="entry name" value="GntR_C"/>
</dbReference>
<evidence type="ECO:0000256" key="1">
    <source>
        <dbReference type="ARBA" id="ARBA00023015"/>
    </source>
</evidence>
<dbReference type="SUPFAM" id="SSF46785">
    <property type="entry name" value="Winged helix' DNA-binding domain"/>
    <property type="match status" value="1"/>
</dbReference>
<dbReference type="Gene3D" id="1.10.10.10">
    <property type="entry name" value="Winged helix-like DNA-binding domain superfamily/Winged helix DNA-binding domain"/>
    <property type="match status" value="1"/>
</dbReference>
<evidence type="ECO:0000259" key="4">
    <source>
        <dbReference type="PROSITE" id="PS50949"/>
    </source>
</evidence>
<proteinExistence type="predicted"/>
<organism evidence="5 6">
    <name type="scientific">Micromonospora lupini str. Lupac 08</name>
    <dbReference type="NCBI Taxonomy" id="1150864"/>
    <lineage>
        <taxon>Bacteria</taxon>
        <taxon>Bacillati</taxon>
        <taxon>Actinomycetota</taxon>
        <taxon>Actinomycetes</taxon>
        <taxon>Micromonosporales</taxon>
        <taxon>Micromonosporaceae</taxon>
        <taxon>Micromonospora</taxon>
    </lineage>
</organism>
<evidence type="ECO:0000256" key="2">
    <source>
        <dbReference type="ARBA" id="ARBA00023125"/>
    </source>
</evidence>
<dbReference type="CDD" id="cd07377">
    <property type="entry name" value="WHTH_GntR"/>
    <property type="match status" value="1"/>
</dbReference>
<reference evidence="6" key="1">
    <citation type="journal article" date="2012" name="J. Bacteriol.">
        <title>Genome Sequence of Micromonospora lupini Lupac 08, Isolated from Root Nodules of Lupinus angustifolius.</title>
        <authorList>
            <person name="Alonso-Vega P."/>
            <person name="Normand P."/>
            <person name="Bacigalupe R."/>
            <person name="Pujic P."/>
            <person name="Lajus A."/>
            <person name="Vallenet D."/>
            <person name="Carro L."/>
            <person name="Coll P."/>
            <person name="Trujillo M.E."/>
        </authorList>
    </citation>
    <scope>NUCLEOTIDE SEQUENCE [LARGE SCALE GENOMIC DNA]</scope>
    <source>
        <strain evidence="6">Lupac 08</strain>
    </source>
</reference>
<keyword evidence="1" id="KW-0805">Transcription regulation</keyword>
<name>I0L2I1_9ACTN</name>
<dbReference type="Gene3D" id="1.20.120.530">
    <property type="entry name" value="GntR ligand-binding domain-like"/>
    <property type="match status" value="1"/>
</dbReference>
<dbReference type="GO" id="GO:0003700">
    <property type="term" value="F:DNA-binding transcription factor activity"/>
    <property type="evidence" value="ECO:0007669"/>
    <property type="project" value="InterPro"/>
</dbReference>
<dbReference type="InterPro" id="IPR008920">
    <property type="entry name" value="TF_FadR/GntR_C"/>
</dbReference>
<dbReference type="STRING" id="1150864.MILUP08_42959"/>
<keyword evidence="6" id="KW-1185">Reference proteome</keyword>
<dbReference type="InterPro" id="IPR036390">
    <property type="entry name" value="WH_DNA-bd_sf"/>
</dbReference>
<dbReference type="PROSITE" id="PS50949">
    <property type="entry name" value="HTH_GNTR"/>
    <property type="match status" value="1"/>
</dbReference>
<gene>
    <name evidence="5" type="ORF">MILUP08_42959</name>
</gene>
<comment type="caution">
    <text evidence="5">The sequence shown here is derived from an EMBL/GenBank/DDBJ whole genome shotgun (WGS) entry which is preliminary data.</text>
</comment>
<accession>I0L2I1</accession>